<comment type="caution">
    <text evidence="2">The sequence shown here is derived from an EMBL/GenBank/DDBJ whole genome shotgun (WGS) entry which is preliminary data.</text>
</comment>
<sequence length="206" mass="22798">MKRALDSYHAAAAEKGLLDEQGNFAGVHIEDWRPYFYETATADSQSGKRGSFNRGIKGLVEGGYLTVRNDVYSLANPKETPPENEYGKRLKEVKERFSVSRRFNGVSCNASCGEEAFQALHHPIGCNAKRPHETLEAGETEKKEPGEVENSFLEDEEAFQGEGARIEFFDTFATGPEEPKADQPAPKKSYLELLTGGDGDEDEKVS</sequence>
<evidence type="ECO:0000256" key="1">
    <source>
        <dbReference type="SAM" id="MobiDB-lite"/>
    </source>
</evidence>
<evidence type="ECO:0000313" key="2">
    <source>
        <dbReference type="EMBL" id="MPM32956.1"/>
    </source>
</evidence>
<dbReference type="EMBL" id="VSSQ01006513">
    <property type="protein sequence ID" value="MPM32956.1"/>
    <property type="molecule type" value="Genomic_DNA"/>
</dbReference>
<dbReference type="AlphaFoldDB" id="A0A644YWN8"/>
<proteinExistence type="predicted"/>
<name>A0A644YWN8_9ZZZZ</name>
<reference evidence="2" key="1">
    <citation type="submission" date="2019-08" db="EMBL/GenBank/DDBJ databases">
        <authorList>
            <person name="Kucharzyk K."/>
            <person name="Murdoch R.W."/>
            <person name="Higgins S."/>
            <person name="Loffler F."/>
        </authorList>
    </citation>
    <scope>NUCLEOTIDE SEQUENCE</scope>
</reference>
<feature type="region of interest" description="Disordered" evidence="1">
    <location>
        <begin position="171"/>
        <end position="206"/>
    </location>
</feature>
<gene>
    <name evidence="2" type="ORF">SDC9_79523</name>
</gene>
<organism evidence="2">
    <name type="scientific">bioreactor metagenome</name>
    <dbReference type="NCBI Taxonomy" id="1076179"/>
    <lineage>
        <taxon>unclassified sequences</taxon>
        <taxon>metagenomes</taxon>
        <taxon>ecological metagenomes</taxon>
    </lineage>
</organism>
<protein>
    <submittedName>
        <fullName evidence="2">Uncharacterized protein</fullName>
    </submittedName>
</protein>
<accession>A0A644YWN8</accession>